<feature type="domain" description="ABC transporter" evidence="14">
    <location>
        <begin position="449"/>
        <end position="685"/>
    </location>
</feature>
<dbReference type="GO" id="GO:0016887">
    <property type="term" value="F:ATP hydrolysis activity"/>
    <property type="evidence" value="ECO:0007669"/>
    <property type="project" value="InterPro"/>
</dbReference>
<keyword evidence="10" id="KW-0472">Membrane</keyword>
<evidence type="ECO:0000256" key="10">
    <source>
        <dbReference type="ARBA" id="ARBA00023136"/>
    </source>
</evidence>
<sequence>MWTVTHLTARFVCRSATLRAFSNVAAPSSQTISRPIHQLNARPLSCLYPRPPFINSASKPFVSTFTSSSKLHAGDAPIATKQASIPKSVDNDNVSVKEQRRKDWMIVRKLMSHVWPKDDWRTRGRVVLGFGLLIAGKVLNVQVPQLFKSVIDALNLDVTADSTVWVVAGSLILGYGAARTGATLCGELLNVVFANIGQQAVRKVARETFEHLLNLDLRFHLARQTGGLTRAIDRGTKGITFMLQAIIFRIVPTALEISMVCGILTWKFGWDFAAITVTALAAYTWFTVRTTSWRTQFRRDANKADNKAATVAIDSLINYEAVKHFNNEKFEIAQYDRHLKQYEASSVKITTSLAYLNAGQNVIFSTALTATMFLAAQGVIKGTMTVGDLVMVNQLIFQLSLPLNFLGTIYRELRQNLLDMEVLFNLQTENAPAKDKEGAKPVTLKGGSIRFENVNFGYHPDRPIFRNLSFTVPAGKKVAIVGPSGCGKSTVFRLLYRFYDPSSGRIFVDDQDIHDIQLQSLRESVGVVPQDTPLFHSDIMHNVRYGRLDATDDEVKAAAMKASVHNTVVSLPEGYKTTVGERGLMISGGEKQRLAIARVLLKDPPILFFDEATSALDAHTESELMRSINNTLLDKARTSIFIAHRLRTVVEADLIIVLKDGQVAEQGTHEELLRLGGLYYNMWVQQASDNSLESLAEA</sequence>
<dbReference type="PANTHER" id="PTHR24221:SF402">
    <property type="entry name" value="IRON-SULFUR CLUSTERS TRANSPORTER ABCB7, MITOCHONDRIAL"/>
    <property type="match status" value="1"/>
</dbReference>
<comment type="caution">
    <text evidence="16">The sequence shown here is derived from an EMBL/GenBank/DDBJ whole genome shotgun (WGS) entry which is preliminary data.</text>
</comment>
<evidence type="ECO:0000256" key="11">
    <source>
        <dbReference type="ARBA" id="ARBA00024363"/>
    </source>
</evidence>
<keyword evidence="7" id="KW-0067">ATP-binding</keyword>
<dbReference type="Pfam" id="PF00664">
    <property type="entry name" value="ABC_membrane"/>
    <property type="match status" value="1"/>
</dbReference>
<keyword evidence="6" id="KW-0496">Mitochondrion</keyword>
<dbReference type="Gene3D" id="3.40.50.300">
    <property type="entry name" value="P-loop containing nucleotide triphosphate hydrolases"/>
    <property type="match status" value="1"/>
</dbReference>
<dbReference type="GO" id="GO:0140359">
    <property type="term" value="F:ABC-type transporter activity"/>
    <property type="evidence" value="ECO:0007669"/>
    <property type="project" value="InterPro"/>
</dbReference>
<dbReference type="SUPFAM" id="SSF52540">
    <property type="entry name" value="P-loop containing nucleoside triphosphate hydrolases"/>
    <property type="match status" value="1"/>
</dbReference>
<dbReference type="Gene3D" id="1.20.1560.10">
    <property type="entry name" value="ABC transporter type 1, transmembrane domain"/>
    <property type="match status" value="1"/>
</dbReference>
<dbReference type="GO" id="GO:0005524">
    <property type="term" value="F:ATP binding"/>
    <property type="evidence" value="ECO:0007669"/>
    <property type="project" value="UniProtKB-KW"/>
</dbReference>
<evidence type="ECO:0000256" key="7">
    <source>
        <dbReference type="ARBA" id="ARBA00022840"/>
    </source>
</evidence>
<evidence type="ECO:0000259" key="14">
    <source>
        <dbReference type="PROSITE" id="PS50893"/>
    </source>
</evidence>
<dbReference type="GO" id="GO:0006879">
    <property type="term" value="P:intracellular iron ion homeostasis"/>
    <property type="evidence" value="ECO:0007669"/>
    <property type="project" value="TreeGrafter"/>
</dbReference>
<dbReference type="GO" id="GO:0140466">
    <property type="term" value="P:iron-sulfur cluster export from the mitochondrion"/>
    <property type="evidence" value="ECO:0007669"/>
    <property type="project" value="UniProtKB-ARBA"/>
</dbReference>
<dbReference type="FunFam" id="3.40.50.300:FF:000186">
    <property type="entry name" value="ATP-binding cassette sub-family B member 7, mitochondrial"/>
    <property type="match status" value="1"/>
</dbReference>
<dbReference type="SMART" id="SM00382">
    <property type="entry name" value="AAA"/>
    <property type="match status" value="1"/>
</dbReference>
<keyword evidence="5" id="KW-0547">Nucleotide-binding</keyword>
<evidence type="ECO:0000256" key="12">
    <source>
        <dbReference type="ARBA" id="ARBA00039906"/>
    </source>
</evidence>
<dbReference type="PROSITE" id="PS50929">
    <property type="entry name" value="ABC_TM1F"/>
    <property type="match status" value="1"/>
</dbReference>
<dbReference type="InterPro" id="IPR036640">
    <property type="entry name" value="ABC1_TM_sf"/>
</dbReference>
<evidence type="ECO:0000256" key="9">
    <source>
        <dbReference type="ARBA" id="ARBA00022989"/>
    </source>
</evidence>
<dbReference type="InterPro" id="IPR003439">
    <property type="entry name" value="ABC_transporter-like_ATP-bd"/>
</dbReference>
<comment type="subcellular location">
    <subcellularLocation>
        <location evidence="1">Mitochondrion inner membrane</location>
        <topology evidence="1">Multi-pass membrane protein</topology>
    </subcellularLocation>
</comment>
<keyword evidence="4" id="KW-0812">Transmembrane</keyword>
<evidence type="ECO:0000256" key="6">
    <source>
        <dbReference type="ARBA" id="ARBA00022792"/>
    </source>
</evidence>
<evidence type="ECO:0000256" key="8">
    <source>
        <dbReference type="ARBA" id="ARBA00022967"/>
    </source>
</evidence>
<dbReference type="FunFam" id="1.20.1560.10:FF:000004">
    <property type="entry name" value="ATP-binding cassette sub-family B member 7"/>
    <property type="match status" value="1"/>
</dbReference>
<evidence type="ECO:0000256" key="13">
    <source>
        <dbReference type="ARBA" id="ARBA00040792"/>
    </source>
</evidence>
<evidence type="ECO:0000256" key="1">
    <source>
        <dbReference type="ARBA" id="ARBA00004448"/>
    </source>
</evidence>
<keyword evidence="8" id="KW-1278">Translocase</keyword>
<dbReference type="PROSITE" id="PS00211">
    <property type="entry name" value="ABC_TRANSPORTER_1"/>
    <property type="match status" value="1"/>
</dbReference>
<dbReference type="STRING" id="180088.A0A1J8Q441"/>
<gene>
    <name evidence="16" type="ORF">AZE42_02853</name>
</gene>
<evidence type="ECO:0000313" key="16">
    <source>
        <dbReference type="EMBL" id="OJA08473.1"/>
    </source>
</evidence>
<evidence type="ECO:0000256" key="2">
    <source>
        <dbReference type="ARBA" id="ARBA00011738"/>
    </source>
</evidence>
<feature type="domain" description="ABC transmembrane type-1" evidence="15">
    <location>
        <begin position="127"/>
        <end position="415"/>
    </location>
</feature>
<evidence type="ECO:0000256" key="5">
    <source>
        <dbReference type="ARBA" id="ARBA00022741"/>
    </source>
</evidence>
<dbReference type="InterPro" id="IPR011527">
    <property type="entry name" value="ABC1_TM_dom"/>
</dbReference>
<dbReference type="CDD" id="cd18582">
    <property type="entry name" value="ABC_6TM_ATM1_ABCB7"/>
    <property type="match status" value="1"/>
</dbReference>
<name>A0A1J8Q441_9AGAM</name>
<dbReference type="InterPro" id="IPR003593">
    <property type="entry name" value="AAA+_ATPase"/>
</dbReference>
<dbReference type="EMBL" id="LVVM01006288">
    <property type="protein sequence ID" value="OJA08473.1"/>
    <property type="molecule type" value="Genomic_DNA"/>
</dbReference>
<protein>
    <recommendedName>
        <fullName evidence="12">Iron-sulfur clusters transporter ATM1, mitochondrial</fullName>
    </recommendedName>
    <alternativeName>
        <fullName evidence="13">Iron-sulfur clusters transporter atm1, mitochondrial</fullName>
    </alternativeName>
</protein>
<comment type="subunit">
    <text evidence="2">Homodimer.</text>
</comment>
<dbReference type="Pfam" id="PF00005">
    <property type="entry name" value="ABC_tran"/>
    <property type="match status" value="1"/>
</dbReference>
<dbReference type="CDD" id="cd03253">
    <property type="entry name" value="ABCC_ATM1_transporter"/>
    <property type="match status" value="1"/>
</dbReference>
<dbReference type="PANTHER" id="PTHR24221">
    <property type="entry name" value="ATP-BINDING CASSETTE SUB-FAMILY B"/>
    <property type="match status" value="1"/>
</dbReference>
<comment type="similarity">
    <text evidence="11">Belongs to the ABC transporter superfamily. ABCB family. Heavy Metal importer (TC 3.A.1.210) subfamily.</text>
</comment>
<dbReference type="SUPFAM" id="SSF90123">
    <property type="entry name" value="ABC transporter transmembrane region"/>
    <property type="match status" value="1"/>
</dbReference>
<dbReference type="InterPro" id="IPR017871">
    <property type="entry name" value="ABC_transporter-like_CS"/>
</dbReference>
<reference evidence="16 17" key="1">
    <citation type="submission" date="2016-03" db="EMBL/GenBank/DDBJ databases">
        <title>Comparative genomics of the ectomycorrhizal sister species Rhizopogon vinicolor and Rhizopogon vesiculosus (Basidiomycota: Boletales) reveals a divergence of the mating type B locus.</title>
        <authorList>
            <person name="Mujic A.B."/>
            <person name="Kuo A."/>
            <person name="Tritt A."/>
            <person name="Lipzen A."/>
            <person name="Chen C."/>
            <person name="Johnson J."/>
            <person name="Sharma A."/>
            <person name="Barry K."/>
            <person name="Grigoriev I.V."/>
            <person name="Spatafora J.W."/>
        </authorList>
    </citation>
    <scope>NUCLEOTIDE SEQUENCE [LARGE SCALE GENOMIC DNA]</scope>
    <source>
        <strain evidence="16 17">AM-OR11-056</strain>
    </source>
</reference>
<dbReference type="OrthoDB" id="6500128at2759"/>
<keyword evidence="9" id="KW-1133">Transmembrane helix</keyword>
<evidence type="ECO:0000313" key="17">
    <source>
        <dbReference type="Proteomes" id="UP000183567"/>
    </source>
</evidence>
<keyword evidence="17" id="KW-1185">Reference proteome</keyword>
<evidence type="ECO:0000256" key="4">
    <source>
        <dbReference type="ARBA" id="ARBA00022692"/>
    </source>
</evidence>
<dbReference type="Proteomes" id="UP000183567">
    <property type="component" value="Unassembled WGS sequence"/>
</dbReference>
<dbReference type="InterPro" id="IPR027417">
    <property type="entry name" value="P-loop_NTPase"/>
</dbReference>
<evidence type="ECO:0000256" key="3">
    <source>
        <dbReference type="ARBA" id="ARBA00022448"/>
    </source>
</evidence>
<dbReference type="AlphaFoldDB" id="A0A1J8Q441"/>
<keyword evidence="3" id="KW-0813">Transport</keyword>
<dbReference type="InterPro" id="IPR039421">
    <property type="entry name" value="Type_1_exporter"/>
</dbReference>
<dbReference type="PROSITE" id="PS50893">
    <property type="entry name" value="ABC_TRANSPORTER_2"/>
    <property type="match status" value="1"/>
</dbReference>
<organism evidence="16 17">
    <name type="scientific">Rhizopogon vesiculosus</name>
    <dbReference type="NCBI Taxonomy" id="180088"/>
    <lineage>
        <taxon>Eukaryota</taxon>
        <taxon>Fungi</taxon>
        <taxon>Dikarya</taxon>
        <taxon>Basidiomycota</taxon>
        <taxon>Agaricomycotina</taxon>
        <taxon>Agaricomycetes</taxon>
        <taxon>Agaricomycetidae</taxon>
        <taxon>Boletales</taxon>
        <taxon>Suillineae</taxon>
        <taxon>Rhizopogonaceae</taxon>
        <taxon>Rhizopogon</taxon>
    </lineage>
</organism>
<evidence type="ECO:0000259" key="15">
    <source>
        <dbReference type="PROSITE" id="PS50929"/>
    </source>
</evidence>
<accession>A0A1J8Q441</accession>
<proteinExistence type="inferred from homology"/>
<keyword evidence="6" id="KW-0999">Mitochondrion inner membrane</keyword>
<dbReference type="GO" id="GO:0005743">
    <property type="term" value="C:mitochondrial inner membrane"/>
    <property type="evidence" value="ECO:0007669"/>
    <property type="project" value="UniProtKB-SubCell"/>
</dbReference>